<evidence type="ECO:0000256" key="8">
    <source>
        <dbReference type="ARBA" id="ARBA00023004"/>
    </source>
</evidence>
<evidence type="ECO:0000256" key="1">
    <source>
        <dbReference type="ARBA" id="ARBA00001971"/>
    </source>
</evidence>
<organism evidence="11 12">
    <name type="scientific">Aspergillus sclerotioniger CBS 115572</name>
    <dbReference type="NCBI Taxonomy" id="1450535"/>
    <lineage>
        <taxon>Eukaryota</taxon>
        <taxon>Fungi</taxon>
        <taxon>Dikarya</taxon>
        <taxon>Ascomycota</taxon>
        <taxon>Pezizomycotina</taxon>
        <taxon>Eurotiomycetes</taxon>
        <taxon>Eurotiomycetidae</taxon>
        <taxon>Eurotiales</taxon>
        <taxon>Aspergillaceae</taxon>
        <taxon>Aspergillus</taxon>
        <taxon>Aspergillus subgen. Circumdati</taxon>
    </lineage>
</organism>
<dbReference type="PANTHER" id="PTHR24305">
    <property type="entry name" value="CYTOCHROME P450"/>
    <property type="match status" value="1"/>
</dbReference>
<dbReference type="Proteomes" id="UP000246702">
    <property type="component" value="Unassembled WGS sequence"/>
</dbReference>
<evidence type="ECO:0000256" key="6">
    <source>
        <dbReference type="ARBA" id="ARBA00022723"/>
    </source>
</evidence>
<evidence type="ECO:0000256" key="4">
    <source>
        <dbReference type="ARBA" id="ARBA00010617"/>
    </source>
</evidence>
<accession>A0A317WBC5</accession>
<dbReference type="GeneID" id="37112199"/>
<comment type="pathway">
    <text evidence="2">Mycotoxin biosynthesis.</text>
</comment>
<gene>
    <name evidence="11" type="ORF">BO94DRAFT_519095</name>
</gene>
<dbReference type="InterPro" id="IPR002401">
    <property type="entry name" value="Cyt_P450_E_grp-I"/>
</dbReference>
<dbReference type="SUPFAM" id="SSF48264">
    <property type="entry name" value="Cytochrome P450"/>
    <property type="match status" value="1"/>
</dbReference>
<dbReference type="InterPro" id="IPR001128">
    <property type="entry name" value="Cyt_P450"/>
</dbReference>
<dbReference type="OrthoDB" id="10029320at2759"/>
<proteinExistence type="inferred from homology"/>
<dbReference type="GO" id="GO:0016705">
    <property type="term" value="F:oxidoreductase activity, acting on paired donors, with incorporation or reduction of molecular oxygen"/>
    <property type="evidence" value="ECO:0007669"/>
    <property type="project" value="InterPro"/>
</dbReference>
<dbReference type="InterPro" id="IPR036396">
    <property type="entry name" value="Cyt_P450_sf"/>
</dbReference>
<dbReference type="Gene3D" id="1.10.630.10">
    <property type="entry name" value="Cytochrome P450"/>
    <property type="match status" value="1"/>
</dbReference>
<dbReference type="GO" id="GO:0009403">
    <property type="term" value="P:toxin biosynthetic process"/>
    <property type="evidence" value="ECO:0007669"/>
    <property type="project" value="UniProtKB-ARBA"/>
</dbReference>
<keyword evidence="7" id="KW-0560">Oxidoreductase</keyword>
<dbReference type="PRINTS" id="PR00385">
    <property type="entry name" value="P450"/>
</dbReference>
<dbReference type="RefSeq" id="XP_025466111.1">
    <property type="nucleotide sequence ID" value="XM_025610056.1"/>
</dbReference>
<evidence type="ECO:0000256" key="10">
    <source>
        <dbReference type="PIRSR" id="PIRSR602401-1"/>
    </source>
</evidence>
<evidence type="ECO:0000313" key="11">
    <source>
        <dbReference type="EMBL" id="PWY83643.1"/>
    </source>
</evidence>
<evidence type="ECO:0000256" key="2">
    <source>
        <dbReference type="ARBA" id="ARBA00004685"/>
    </source>
</evidence>
<evidence type="ECO:0000313" key="12">
    <source>
        <dbReference type="Proteomes" id="UP000246702"/>
    </source>
</evidence>
<dbReference type="FunFam" id="1.10.630.10:FF:000088">
    <property type="entry name" value="Cytochrome P450 monooxygenase"/>
    <property type="match status" value="1"/>
</dbReference>
<dbReference type="GO" id="GO:0020037">
    <property type="term" value="F:heme binding"/>
    <property type="evidence" value="ECO:0007669"/>
    <property type="project" value="InterPro"/>
</dbReference>
<dbReference type="EMBL" id="MSFK01000018">
    <property type="protein sequence ID" value="PWY83643.1"/>
    <property type="molecule type" value="Genomic_DNA"/>
</dbReference>
<dbReference type="PANTHER" id="PTHR24305:SF107">
    <property type="entry name" value="P450, PUTATIVE (EUROFUNG)-RELATED"/>
    <property type="match status" value="1"/>
</dbReference>
<dbReference type="AlphaFoldDB" id="A0A317WBC5"/>
<evidence type="ECO:0000256" key="9">
    <source>
        <dbReference type="ARBA" id="ARBA00023033"/>
    </source>
</evidence>
<keyword evidence="6 10" id="KW-0479">Metal-binding</keyword>
<dbReference type="CDD" id="cd11051">
    <property type="entry name" value="CYP59-like"/>
    <property type="match status" value="1"/>
</dbReference>
<dbReference type="InterPro" id="IPR050121">
    <property type="entry name" value="Cytochrome_P450_monoxygenase"/>
</dbReference>
<sequence length="558" mass="64040">MAFFNLLLTLGFTLLGTLFYGMQATYRHRCQINRLRKRGVPMPAEWNWITGHLLVLKKYVDCLPPDANVALATKELAFEFSDTEIFLMDFWPVYPPLWMVFSPEAAQQISTTYNLPKSDIVQQFMQPITGGPNLVSMSDKEWKIWRSIFNPGFSAGNMMDLLPEVIDSVQIFCDQLRERTNSGVFCLDDLTTRLTMDVILKVVLDMDLDYQRSDNMLATALGYITRWHSFWDPRVLANPLRPIIQRFYGRVLNRLIGQELEMRFVEMRKAHLSPNTTTKRAKSVIMLAVEAYMTHFDKSLAESITLDKHFSRYATYQIRLFLFAGNDTTSSSIVYVYHLLSQHPEAMRRVRQEHDEVFGPDPNEAARTLREQPALLNRCAYTMAVIRETLRLFPPAGTNRKGRRGVSLTDRDGGRYPTDYVGATILHTAMHLNPRVWPRPTEFLPQRWLVEPGHELYPDPAAYRPFEQGPRSCIGQTLVYNEMRLTLIMTARSFRIQPAYDEWDMAHTASATPLGRLGRWLGVMGPMSRTVAGERAYQTEKAGTHPADGYPCRVSTVA</sequence>
<dbReference type="STRING" id="1450535.A0A317WBC5"/>
<evidence type="ECO:0000256" key="5">
    <source>
        <dbReference type="ARBA" id="ARBA00022617"/>
    </source>
</evidence>
<comment type="caution">
    <text evidence="11">The sequence shown here is derived from an EMBL/GenBank/DDBJ whole genome shotgun (WGS) entry which is preliminary data.</text>
</comment>
<keyword evidence="8 10" id="KW-0408">Iron</keyword>
<dbReference type="Pfam" id="PF00067">
    <property type="entry name" value="p450"/>
    <property type="match status" value="1"/>
</dbReference>
<keyword evidence="12" id="KW-1185">Reference proteome</keyword>
<feature type="binding site" description="axial binding residue" evidence="10">
    <location>
        <position position="473"/>
    </location>
    <ligand>
        <name>heme</name>
        <dbReference type="ChEBI" id="CHEBI:30413"/>
    </ligand>
    <ligandPart>
        <name>Fe</name>
        <dbReference type="ChEBI" id="CHEBI:18248"/>
    </ligandPart>
</feature>
<keyword evidence="9" id="KW-0503">Monooxygenase</keyword>
<comment type="similarity">
    <text evidence="4">Belongs to the cytochrome P450 family.</text>
</comment>
<protein>
    <submittedName>
        <fullName evidence="11">Cytochrome P450</fullName>
    </submittedName>
</protein>
<evidence type="ECO:0000256" key="7">
    <source>
        <dbReference type="ARBA" id="ARBA00023002"/>
    </source>
</evidence>
<keyword evidence="5 10" id="KW-0349">Heme</keyword>
<reference evidence="11 12" key="1">
    <citation type="submission" date="2016-12" db="EMBL/GenBank/DDBJ databases">
        <title>The genomes of Aspergillus section Nigri reveals drivers in fungal speciation.</title>
        <authorList>
            <consortium name="DOE Joint Genome Institute"/>
            <person name="Vesth T.C."/>
            <person name="Nybo J."/>
            <person name="Theobald S."/>
            <person name="Brandl J."/>
            <person name="Frisvad J.C."/>
            <person name="Nielsen K.F."/>
            <person name="Lyhne E.K."/>
            <person name="Kogle M.E."/>
            <person name="Kuo A."/>
            <person name="Riley R."/>
            <person name="Clum A."/>
            <person name="Nolan M."/>
            <person name="Lipzen A."/>
            <person name="Salamov A."/>
            <person name="Henrissat B."/>
            <person name="Wiebenga A."/>
            <person name="De Vries R.P."/>
            <person name="Grigoriev I.V."/>
            <person name="Mortensen U.H."/>
            <person name="Andersen M.R."/>
            <person name="Baker S.E."/>
        </authorList>
    </citation>
    <scope>NUCLEOTIDE SEQUENCE [LARGE SCALE GENOMIC DNA]</scope>
    <source>
        <strain evidence="11 12">CBS 115572</strain>
    </source>
</reference>
<evidence type="ECO:0000256" key="3">
    <source>
        <dbReference type="ARBA" id="ARBA00005179"/>
    </source>
</evidence>
<comment type="pathway">
    <text evidence="3">Secondary metabolite biosynthesis.</text>
</comment>
<name>A0A317WBC5_9EURO</name>
<dbReference type="GO" id="GO:0004497">
    <property type="term" value="F:monooxygenase activity"/>
    <property type="evidence" value="ECO:0007669"/>
    <property type="project" value="UniProtKB-KW"/>
</dbReference>
<comment type="cofactor">
    <cofactor evidence="1 10">
        <name>heme</name>
        <dbReference type="ChEBI" id="CHEBI:30413"/>
    </cofactor>
</comment>
<dbReference type="PRINTS" id="PR00463">
    <property type="entry name" value="EP450I"/>
</dbReference>
<dbReference type="GO" id="GO:0005506">
    <property type="term" value="F:iron ion binding"/>
    <property type="evidence" value="ECO:0007669"/>
    <property type="project" value="InterPro"/>
</dbReference>